<keyword evidence="4 6" id="KW-0964">Secreted</keyword>
<comment type="similarity">
    <text evidence="2 6">Belongs to the plant self-incompatibility (S1) protein family.</text>
</comment>
<dbReference type="KEGG" id="cmos:111456686"/>
<evidence type="ECO:0000256" key="1">
    <source>
        <dbReference type="ARBA" id="ARBA00004613"/>
    </source>
</evidence>
<dbReference type="GO" id="GO:0005576">
    <property type="term" value="C:extracellular region"/>
    <property type="evidence" value="ECO:0007669"/>
    <property type="project" value="UniProtKB-SubCell"/>
</dbReference>
<proteinExistence type="inferred from homology"/>
<protein>
    <recommendedName>
        <fullName evidence="6">S-protein homolog</fullName>
    </recommendedName>
</protein>
<sequence length="129" mass="14974">MIINSCFAQSDSSLIDQFSNWEVDIVNDLKDSTLVAHCKSKDDDLGEHVIKPGDKYFWKFHENVLQTTLYWCNFSSKGGQAFGQVFWPEKSHWLSDRCNRNTCIWVAKDDGISIRLGVFGLYELVYPWK</sequence>
<dbReference type="InterPro" id="IPR010264">
    <property type="entry name" value="Self-incomp_S1"/>
</dbReference>
<keyword evidence="3 6" id="KW-0713">Self-incompatibility</keyword>
<evidence type="ECO:0000256" key="5">
    <source>
        <dbReference type="ARBA" id="ARBA00022729"/>
    </source>
</evidence>
<gene>
    <name evidence="8" type="primary">LOC111456686</name>
</gene>
<evidence type="ECO:0000256" key="2">
    <source>
        <dbReference type="ARBA" id="ARBA00005581"/>
    </source>
</evidence>
<dbReference type="PANTHER" id="PTHR31232:SF155">
    <property type="entry name" value="PLANT SELF-INCOMPATIBILITY PROTEIN S1 FAMILY"/>
    <property type="match status" value="1"/>
</dbReference>
<organism evidence="7 8">
    <name type="scientific">Cucurbita moschata</name>
    <name type="common">Winter crookneck squash</name>
    <name type="synonym">Cucurbita pepo var. moschata</name>
    <dbReference type="NCBI Taxonomy" id="3662"/>
    <lineage>
        <taxon>Eukaryota</taxon>
        <taxon>Viridiplantae</taxon>
        <taxon>Streptophyta</taxon>
        <taxon>Embryophyta</taxon>
        <taxon>Tracheophyta</taxon>
        <taxon>Spermatophyta</taxon>
        <taxon>Magnoliopsida</taxon>
        <taxon>eudicotyledons</taxon>
        <taxon>Gunneridae</taxon>
        <taxon>Pentapetalae</taxon>
        <taxon>rosids</taxon>
        <taxon>fabids</taxon>
        <taxon>Cucurbitales</taxon>
        <taxon>Cucurbitaceae</taxon>
        <taxon>Cucurbiteae</taxon>
        <taxon>Cucurbita</taxon>
    </lineage>
</organism>
<dbReference type="PANTHER" id="PTHR31232">
    <property type="match status" value="1"/>
</dbReference>
<accession>A0A6J1GQZ0</accession>
<evidence type="ECO:0000256" key="3">
    <source>
        <dbReference type="ARBA" id="ARBA00022471"/>
    </source>
</evidence>
<reference evidence="8" key="1">
    <citation type="submission" date="2025-08" db="UniProtKB">
        <authorList>
            <consortium name="RefSeq"/>
        </authorList>
    </citation>
    <scope>IDENTIFICATION</scope>
    <source>
        <tissue evidence="8">Young leaves</tissue>
    </source>
</reference>
<evidence type="ECO:0000313" key="8">
    <source>
        <dbReference type="RefSeq" id="XP_022954427.1"/>
    </source>
</evidence>
<evidence type="ECO:0000256" key="6">
    <source>
        <dbReference type="RuleBase" id="RU367044"/>
    </source>
</evidence>
<dbReference type="Pfam" id="PF05938">
    <property type="entry name" value="Self-incomp_S1"/>
    <property type="match status" value="1"/>
</dbReference>
<comment type="subcellular location">
    <subcellularLocation>
        <location evidence="1 6">Secreted</location>
    </subcellularLocation>
</comment>
<dbReference type="Proteomes" id="UP000504609">
    <property type="component" value="Unplaced"/>
</dbReference>
<dbReference type="RefSeq" id="XP_022954427.1">
    <property type="nucleotide sequence ID" value="XM_023098659.1"/>
</dbReference>
<dbReference type="GeneID" id="111456686"/>
<keyword evidence="7" id="KW-1185">Reference proteome</keyword>
<evidence type="ECO:0000313" key="7">
    <source>
        <dbReference type="Proteomes" id="UP000504609"/>
    </source>
</evidence>
<dbReference type="AlphaFoldDB" id="A0A6J1GQZ0"/>
<dbReference type="GO" id="GO:0060320">
    <property type="term" value="P:rejection of self pollen"/>
    <property type="evidence" value="ECO:0007669"/>
    <property type="project" value="UniProtKB-KW"/>
</dbReference>
<evidence type="ECO:0000256" key="4">
    <source>
        <dbReference type="ARBA" id="ARBA00022525"/>
    </source>
</evidence>
<keyword evidence="5" id="KW-0732">Signal</keyword>
<name>A0A6J1GQZ0_CUCMO</name>